<evidence type="ECO:0000313" key="9">
    <source>
        <dbReference type="Proteomes" id="UP001501523"/>
    </source>
</evidence>
<dbReference type="RefSeq" id="WP_343793517.1">
    <property type="nucleotide sequence ID" value="NZ_BAAAEU010000025.1"/>
</dbReference>
<dbReference type="InterPro" id="IPR029055">
    <property type="entry name" value="Ntn_hydrolases_N"/>
</dbReference>
<dbReference type="Gene3D" id="3.60.20.40">
    <property type="match status" value="1"/>
</dbReference>
<dbReference type="EMBL" id="BAAAEU010000025">
    <property type="protein sequence ID" value="GAA0723038.1"/>
    <property type="molecule type" value="Genomic_DNA"/>
</dbReference>
<comment type="catalytic activity">
    <reaction evidence="2 6">
        <text>glutathione + H2O = L-cysteinylglycine + L-glutamate</text>
        <dbReference type="Rhea" id="RHEA:28807"/>
        <dbReference type="ChEBI" id="CHEBI:15377"/>
        <dbReference type="ChEBI" id="CHEBI:29985"/>
        <dbReference type="ChEBI" id="CHEBI:57925"/>
        <dbReference type="ChEBI" id="CHEBI:61694"/>
        <dbReference type="EC" id="3.4.19.13"/>
    </reaction>
</comment>
<dbReference type="PANTHER" id="PTHR43199">
    <property type="entry name" value="GLUTATHIONE HYDROLASE"/>
    <property type="match status" value="1"/>
</dbReference>
<evidence type="ECO:0000256" key="4">
    <source>
        <dbReference type="ARBA" id="ARBA00023315"/>
    </source>
</evidence>
<keyword evidence="6" id="KW-0865">Zymogen</keyword>
<comment type="catalytic activity">
    <reaction evidence="5 6">
        <text>an N-terminal (5-L-glutamyl)-[peptide] + an alpha-amino acid = 5-L-glutamyl amino acid + an N-terminal L-alpha-aminoacyl-[peptide]</text>
        <dbReference type="Rhea" id="RHEA:23904"/>
        <dbReference type="Rhea" id="RHEA-COMP:9780"/>
        <dbReference type="Rhea" id="RHEA-COMP:9795"/>
        <dbReference type="ChEBI" id="CHEBI:77644"/>
        <dbReference type="ChEBI" id="CHEBI:78597"/>
        <dbReference type="ChEBI" id="CHEBI:78599"/>
        <dbReference type="ChEBI" id="CHEBI:78608"/>
        <dbReference type="EC" id="2.3.2.2"/>
    </reaction>
</comment>
<evidence type="ECO:0000256" key="6">
    <source>
        <dbReference type="RuleBase" id="RU368036"/>
    </source>
</evidence>
<dbReference type="InterPro" id="IPR043138">
    <property type="entry name" value="GGT_lsub"/>
</dbReference>
<feature type="signal peptide" evidence="7">
    <location>
        <begin position="1"/>
        <end position="24"/>
    </location>
</feature>
<keyword evidence="9" id="KW-1185">Reference proteome</keyword>
<dbReference type="PROSITE" id="PS00462">
    <property type="entry name" value="G_GLU_TRANSPEPTIDASE"/>
    <property type="match status" value="1"/>
</dbReference>
<keyword evidence="6" id="KW-0378">Hydrolase</keyword>
<dbReference type="Gene3D" id="1.10.246.130">
    <property type="match status" value="1"/>
</dbReference>
<comment type="subunit">
    <text evidence="6">This enzyme consists of two polypeptide chains, which are synthesized in precursor form from a single polypeptide.</text>
</comment>
<dbReference type="PANTHER" id="PTHR43199:SF6">
    <property type="entry name" value="GLUTATHIONE HYDROLASE PROENZYME"/>
    <property type="match status" value="1"/>
</dbReference>
<dbReference type="Pfam" id="PF01019">
    <property type="entry name" value="G_glu_transpept"/>
    <property type="match status" value="1"/>
</dbReference>
<dbReference type="EC" id="2.3.2.2" evidence="6"/>
<keyword evidence="6" id="KW-0317">Glutathione biosynthesis</keyword>
<evidence type="ECO:0000256" key="3">
    <source>
        <dbReference type="ARBA" id="ARBA00009381"/>
    </source>
</evidence>
<gene>
    <name evidence="8" type="primary">ggt_2</name>
    <name evidence="8" type="ORF">GCM10009105_34670</name>
</gene>
<accession>A0ABP3U2B5</accession>
<dbReference type="SUPFAM" id="SSF56235">
    <property type="entry name" value="N-terminal nucleophile aminohydrolases (Ntn hydrolases)"/>
    <property type="match status" value="1"/>
</dbReference>
<dbReference type="EC" id="3.4.19.13" evidence="6"/>
<proteinExistence type="inferred from homology"/>
<comment type="pathway">
    <text evidence="6">Sulfur metabolism; glutathione metabolism.</text>
</comment>
<dbReference type="NCBIfam" id="TIGR00066">
    <property type="entry name" value="g_glut_trans"/>
    <property type="match status" value="1"/>
</dbReference>
<evidence type="ECO:0000313" key="8">
    <source>
        <dbReference type="EMBL" id="GAA0723038.1"/>
    </source>
</evidence>
<evidence type="ECO:0000256" key="2">
    <source>
        <dbReference type="ARBA" id="ARBA00001089"/>
    </source>
</evidence>
<dbReference type="InterPro" id="IPR043137">
    <property type="entry name" value="GGT_ssub_C"/>
</dbReference>
<reference evidence="9" key="1">
    <citation type="journal article" date="2019" name="Int. J. Syst. Evol. Microbiol.">
        <title>The Global Catalogue of Microorganisms (GCM) 10K type strain sequencing project: providing services to taxonomists for standard genome sequencing and annotation.</title>
        <authorList>
            <consortium name="The Broad Institute Genomics Platform"/>
            <consortium name="The Broad Institute Genome Sequencing Center for Infectious Disease"/>
            <person name="Wu L."/>
            <person name="Ma J."/>
        </authorList>
    </citation>
    <scope>NUCLEOTIDE SEQUENCE [LARGE SCALE GENOMIC DNA]</scope>
    <source>
        <strain evidence="9">JCM 15421</strain>
    </source>
</reference>
<keyword evidence="6" id="KW-0808">Transferase</keyword>
<evidence type="ECO:0000256" key="5">
    <source>
        <dbReference type="ARBA" id="ARBA00047417"/>
    </source>
</evidence>
<keyword evidence="7" id="KW-0732">Signal</keyword>
<dbReference type="InterPro" id="IPR055262">
    <property type="entry name" value="GGT_CS"/>
</dbReference>
<organism evidence="8 9">
    <name type="scientific">Dokdonella soli</name>
    <dbReference type="NCBI Taxonomy" id="529810"/>
    <lineage>
        <taxon>Bacteria</taxon>
        <taxon>Pseudomonadati</taxon>
        <taxon>Pseudomonadota</taxon>
        <taxon>Gammaproteobacteria</taxon>
        <taxon>Lysobacterales</taxon>
        <taxon>Rhodanobacteraceae</taxon>
        <taxon>Dokdonella</taxon>
    </lineage>
</organism>
<dbReference type="InterPro" id="IPR051792">
    <property type="entry name" value="GGT_bact"/>
</dbReference>
<evidence type="ECO:0000256" key="7">
    <source>
        <dbReference type="SAM" id="SignalP"/>
    </source>
</evidence>
<comment type="catalytic activity">
    <reaction evidence="1 6">
        <text>an S-substituted glutathione + H2O = an S-substituted L-cysteinylglycine + L-glutamate</text>
        <dbReference type="Rhea" id="RHEA:59468"/>
        <dbReference type="ChEBI" id="CHEBI:15377"/>
        <dbReference type="ChEBI" id="CHEBI:29985"/>
        <dbReference type="ChEBI" id="CHEBI:90779"/>
        <dbReference type="ChEBI" id="CHEBI:143103"/>
        <dbReference type="EC" id="3.4.19.13"/>
    </reaction>
</comment>
<dbReference type="PRINTS" id="PR01210">
    <property type="entry name" value="GGTRANSPTASE"/>
</dbReference>
<comment type="caution">
    <text evidence="8">The sequence shown here is derived from an EMBL/GenBank/DDBJ whole genome shotgun (WGS) entry which is preliminary data.</text>
</comment>
<comment type="similarity">
    <text evidence="3 6">Belongs to the gamma-glutamyltransferase family.</text>
</comment>
<feature type="chain" id="PRO_5045194979" description="Glutathione hydrolase proenzyme" evidence="7">
    <location>
        <begin position="25"/>
        <end position="562"/>
    </location>
</feature>
<sequence length="562" mass="59896">MTRVRSTIAAAAAFTAFIAFGAQAQTADRPGHAAIASAHTLATQAGFEVLGQGGNAFDAAVAVASTLSVVEPQSSGIGGGALFLLRRASDGKEVMIDARETAPAAVDLKDYLDANGEPDRDHALNGPLSAAIPGEPAGLVWIAKHYGRLPLSKSLAPAIRIAREGFQPDSRFLKELAERKDIVARYPASAALYLVNGEAPKQGWTFRTPDLARVLERIASQGNDGFYRGDLAKRLVDGVRAAGGNWSLDDLAKYEAKERPPLAFDYRGWHIVTAPPPSSGGIALAEMLNILSGYELGKLDRVHRVHLTVEAMRRAYRDRAEYLGDPDFVKMPVAELTSPLYAAGLRASIHPDKATPSDMLPGYMAPPVGTHTSHFSIIDKDGNLVSETQTVNYIFGSGFVAPGTGFVLNDEMDDFALVAGKPNVYGLVGNDNNAPKPGSRPLSSMTPSFVIGADKIGVIGTPGGSRIITMVLEGILAFVDGELPERFVANPRYHHQYLPDVISAEKGAFTPDEVKALEAMGHKVSESERRWGFMNAVTWDRKTGAMHAGSDPRGTSGSGVVK</sequence>
<dbReference type="InterPro" id="IPR000101">
    <property type="entry name" value="GGT_peptidase"/>
</dbReference>
<protein>
    <recommendedName>
        <fullName evidence="6">Glutathione hydrolase proenzyme</fullName>
        <ecNumber evidence="6">2.3.2.2</ecNumber>
        <ecNumber evidence="6">3.4.19.13</ecNumber>
    </recommendedName>
    <component>
        <recommendedName>
            <fullName evidence="6">Glutathione hydrolase large chain</fullName>
        </recommendedName>
    </component>
    <component>
        <recommendedName>
            <fullName evidence="6">Glutathione hydrolase small chain</fullName>
        </recommendedName>
    </component>
</protein>
<comment type="PTM">
    <text evidence="6">Cleaved by autocatalysis into a large and a small subunit.</text>
</comment>
<dbReference type="Proteomes" id="UP001501523">
    <property type="component" value="Unassembled WGS sequence"/>
</dbReference>
<name>A0ABP3U2B5_9GAMM</name>
<keyword evidence="4 6" id="KW-0012">Acyltransferase</keyword>
<evidence type="ECO:0000256" key="1">
    <source>
        <dbReference type="ARBA" id="ARBA00001049"/>
    </source>
</evidence>